<dbReference type="OrthoDB" id="9903505at2"/>
<feature type="region of interest" description="Disordered" evidence="1">
    <location>
        <begin position="39"/>
        <end position="79"/>
    </location>
</feature>
<dbReference type="KEGG" id="abaw:D5400_07860"/>
<proteinExistence type="predicted"/>
<gene>
    <name evidence="3" type="ORF">D5400_07860</name>
</gene>
<name>A0A3S9B2M3_9HYPH</name>
<evidence type="ECO:0000256" key="1">
    <source>
        <dbReference type="SAM" id="MobiDB-lite"/>
    </source>
</evidence>
<evidence type="ECO:0000256" key="2">
    <source>
        <dbReference type="SAM" id="SignalP"/>
    </source>
</evidence>
<protein>
    <recommendedName>
        <fullName evidence="5">DUF680 domain-containing protein</fullName>
    </recommendedName>
</protein>
<evidence type="ECO:0000313" key="4">
    <source>
        <dbReference type="Proteomes" id="UP000268192"/>
    </source>
</evidence>
<dbReference type="RefSeq" id="WP_126009246.1">
    <property type="nucleotide sequence ID" value="NZ_CP032509.1"/>
</dbReference>
<keyword evidence="2" id="KW-0732">Signal</keyword>
<keyword evidence="4" id="KW-1185">Reference proteome</keyword>
<feature type="chain" id="PRO_5019406872" description="DUF680 domain-containing protein" evidence="2">
    <location>
        <begin position="21"/>
        <end position="79"/>
    </location>
</feature>
<organism evidence="3 4">
    <name type="scientific">Georhizobium profundi</name>
    <dbReference type="NCBI Taxonomy" id="2341112"/>
    <lineage>
        <taxon>Bacteria</taxon>
        <taxon>Pseudomonadati</taxon>
        <taxon>Pseudomonadota</taxon>
        <taxon>Alphaproteobacteria</taxon>
        <taxon>Hyphomicrobiales</taxon>
        <taxon>Rhizobiaceae</taxon>
        <taxon>Georhizobium</taxon>
    </lineage>
</organism>
<feature type="signal peptide" evidence="2">
    <location>
        <begin position="1"/>
        <end position="20"/>
    </location>
</feature>
<sequence length="79" mass="8226">MKTLLVSAIALAALSQASFAQSTHNRVMSFEGPVLESPLGGSSTGIDRFTTGSVTNDARSDGRSNSFVMSTNGPAYLDK</sequence>
<dbReference type="EMBL" id="CP032509">
    <property type="protein sequence ID" value="AZN71198.1"/>
    <property type="molecule type" value="Genomic_DNA"/>
</dbReference>
<dbReference type="Proteomes" id="UP000268192">
    <property type="component" value="Chromosome"/>
</dbReference>
<evidence type="ECO:0000313" key="3">
    <source>
        <dbReference type="EMBL" id="AZN71198.1"/>
    </source>
</evidence>
<accession>A0A3S9B2M3</accession>
<dbReference type="AlphaFoldDB" id="A0A3S9B2M3"/>
<feature type="compositionally biased region" description="Polar residues" evidence="1">
    <location>
        <begin position="40"/>
        <end position="73"/>
    </location>
</feature>
<evidence type="ECO:0008006" key="5">
    <source>
        <dbReference type="Google" id="ProtNLM"/>
    </source>
</evidence>
<reference evidence="3 4" key="1">
    <citation type="submission" date="2018-09" db="EMBL/GenBank/DDBJ databases">
        <title>Marinorhizobium profundi gen. nov., sp. nov., isolated from a deep-sea sediment sample from the New Britain Trench and proposal of Marinorhizobiaceae fam. nov. in the order Rhizobiales of the class Alphaproteobacteria.</title>
        <authorList>
            <person name="Cao J."/>
        </authorList>
    </citation>
    <scope>NUCLEOTIDE SEQUENCE [LARGE SCALE GENOMIC DNA]</scope>
    <source>
        <strain evidence="3 4">WS11</strain>
    </source>
</reference>